<dbReference type="InParanoid" id="M1AD82"/>
<reference evidence="2" key="2">
    <citation type="submission" date="2015-06" db="UniProtKB">
        <authorList>
            <consortium name="EnsemblPlants"/>
        </authorList>
    </citation>
    <scope>IDENTIFICATION</scope>
    <source>
        <strain evidence="2">DM1-3 516 R44</strain>
    </source>
</reference>
<dbReference type="Gramene" id="PGSC0003DMT400020279">
    <property type="protein sequence ID" value="PGSC0003DMT400020279"/>
    <property type="gene ID" value="PGSC0003DMG400007840"/>
</dbReference>
<name>M1AD82_SOLTU</name>
<protein>
    <submittedName>
        <fullName evidence="2">Histidine-rich glycoprotein</fullName>
    </submittedName>
</protein>
<evidence type="ECO:0000256" key="1">
    <source>
        <dbReference type="SAM" id="MobiDB-lite"/>
    </source>
</evidence>
<organism evidence="2 3">
    <name type="scientific">Solanum tuberosum</name>
    <name type="common">Potato</name>
    <dbReference type="NCBI Taxonomy" id="4113"/>
    <lineage>
        <taxon>Eukaryota</taxon>
        <taxon>Viridiplantae</taxon>
        <taxon>Streptophyta</taxon>
        <taxon>Embryophyta</taxon>
        <taxon>Tracheophyta</taxon>
        <taxon>Spermatophyta</taxon>
        <taxon>Magnoliopsida</taxon>
        <taxon>eudicotyledons</taxon>
        <taxon>Gunneridae</taxon>
        <taxon>Pentapetalae</taxon>
        <taxon>asterids</taxon>
        <taxon>lamiids</taxon>
        <taxon>Solanales</taxon>
        <taxon>Solanaceae</taxon>
        <taxon>Solanoideae</taxon>
        <taxon>Solaneae</taxon>
        <taxon>Solanum</taxon>
    </lineage>
</organism>
<dbReference type="AlphaFoldDB" id="M1AD82"/>
<accession>M1AD82</accession>
<reference evidence="3" key="1">
    <citation type="journal article" date="2011" name="Nature">
        <title>Genome sequence and analysis of the tuber crop potato.</title>
        <authorList>
            <consortium name="The Potato Genome Sequencing Consortium"/>
        </authorList>
    </citation>
    <scope>NUCLEOTIDE SEQUENCE [LARGE SCALE GENOMIC DNA]</scope>
    <source>
        <strain evidence="3">cv. DM1-3 516 R44</strain>
    </source>
</reference>
<dbReference type="HOGENOM" id="CLU_108248_0_0_1"/>
<proteinExistence type="predicted"/>
<dbReference type="ExpressionAtlas" id="M1AD82">
    <property type="expression patterns" value="baseline"/>
</dbReference>
<dbReference type="OMA" id="CCICCSK"/>
<evidence type="ECO:0000313" key="3">
    <source>
        <dbReference type="Proteomes" id="UP000011115"/>
    </source>
</evidence>
<gene>
    <name evidence="2" type="primary">LOC107057761</name>
</gene>
<evidence type="ECO:0000313" key="2">
    <source>
        <dbReference type="EnsemblPlants" id="PGSC0003DMT400020279"/>
    </source>
</evidence>
<feature type="region of interest" description="Disordered" evidence="1">
    <location>
        <begin position="1"/>
        <end position="30"/>
    </location>
</feature>
<dbReference type="Proteomes" id="UP000011115">
    <property type="component" value="Unassembled WGS sequence"/>
</dbReference>
<sequence length="223" mass="21254">MLVIGRGGGRSKKSPDVEKGMKKTITSTGSRATRDGNMVVLAGAGGAVVGTAIANGVMTSNDKRDRDNKGGNSNISGGCGVVVGGDGGGGMDNSDTNHGCCCGGGGGDGGGCGGGCGGCGGIFVAFVMSFICCICCSKMLRNIETIPGGGILNATQTSRVSGGRRNNNIDGAGVGVGVLAMATLTSITCDTSNMFGGFQCDGGGGFGHSGGGGWGGGGGGGGF</sequence>
<dbReference type="EnsemblPlants" id="PGSC0003DMT400020279">
    <property type="protein sequence ID" value="PGSC0003DMT400020279"/>
    <property type="gene ID" value="PGSC0003DMG400007840"/>
</dbReference>
<dbReference type="PaxDb" id="4113-PGSC0003DMT400020279"/>
<keyword evidence="3" id="KW-1185">Reference proteome</keyword>